<protein>
    <submittedName>
        <fullName evidence="1">Uncharacterized protein</fullName>
    </submittedName>
</protein>
<dbReference type="EMBL" id="AY458647">
    <property type="protein sequence ID" value="AAR38198.1"/>
    <property type="molecule type" value="Genomic_DNA"/>
</dbReference>
<organism evidence="1">
    <name type="scientific">uncultured marine bacterium 580</name>
    <dbReference type="NCBI Taxonomy" id="257400"/>
    <lineage>
        <taxon>Bacteria</taxon>
        <taxon>environmental samples</taxon>
    </lineage>
</organism>
<gene>
    <name evidence="1" type="ORF">MBMO_EBAC000-36A07.43</name>
</gene>
<accession>Q6SFL4</accession>
<dbReference type="AlphaFoldDB" id="Q6SFL4"/>
<reference evidence="1" key="1">
    <citation type="submission" date="2003-11" db="EMBL/GenBank/DDBJ databases">
        <authorList>
            <person name="Heidelberg J.F."/>
            <person name="Eisen J.A."/>
            <person name="Nelson W.C."/>
            <person name="DeLong E.F."/>
        </authorList>
    </citation>
    <scope>NUCLEOTIDE SEQUENCE</scope>
</reference>
<sequence>MENFIIKVHQTCKPITIQAESEDEAYALISNRIERNQLESSIDRYDISIRNEKQHWFKNFIQDNF</sequence>
<name>Q6SFL4_9BACT</name>
<proteinExistence type="predicted"/>
<reference evidence="1" key="2">
    <citation type="submission" date="2003-12" db="EMBL/GenBank/DDBJ databases">
        <title>Monterey Bay Coastal Ocean Microbial Observatory environmental clone sequencing.</title>
        <authorList>
            <person name="DeLong E.F."/>
        </authorList>
    </citation>
    <scope>NUCLEOTIDE SEQUENCE</scope>
</reference>
<evidence type="ECO:0000313" key="1">
    <source>
        <dbReference type="EMBL" id="AAR38198.1"/>
    </source>
</evidence>